<accession>A0A8D5U8Y8</accession>
<dbReference type="AlphaFoldDB" id="A0A8D5U8Y8"/>
<keyword evidence="1" id="KW-1133">Transmembrane helix</keyword>
<dbReference type="KEGG" id="csty:KN1_23750"/>
<proteinExistence type="predicted"/>
<dbReference type="EMBL" id="AP024597">
    <property type="protein sequence ID" value="BCU71078.1"/>
    <property type="molecule type" value="Genomic_DNA"/>
</dbReference>
<dbReference type="RefSeq" id="WP_221287840.1">
    <property type="nucleotide sequence ID" value="NZ_AP024597.1"/>
</dbReference>
<evidence type="ECO:0008006" key="4">
    <source>
        <dbReference type="Google" id="ProtNLM"/>
    </source>
</evidence>
<dbReference type="GeneID" id="66164105"/>
<dbReference type="Proteomes" id="UP000825123">
    <property type="component" value="Chromosome"/>
</dbReference>
<reference evidence="2 3" key="1">
    <citation type="submission" date="2021-04" db="EMBL/GenBank/DDBJ databases">
        <title>Complete genome sequence of Stygiolobus sp. KN-1.</title>
        <authorList>
            <person name="Nakamura K."/>
            <person name="Sakai H."/>
            <person name="Kurosawa N."/>
        </authorList>
    </citation>
    <scope>NUCLEOTIDE SEQUENCE [LARGE SCALE GENOMIC DNA]</scope>
    <source>
        <strain evidence="2 3">KN-1</strain>
    </source>
</reference>
<name>A0A8D5U8Y8_9CREN</name>
<sequence>MKQCPRCGYFNQDIANYCARCGFYLNQYTPTFSYYSTYPPYYTPPQPPYYPPQLSQKKVERPAFPLYALILGITAVLTAVILATIR</sequence>
<keyword evidence="1" id="KW-0472">Membrane</keyword>
<feature type="transmembrane region" description="Helical" evidence="1">
    <location>
        <begin position="64"/>
        <end position="85"/>
    </location>
</feature>
<gene>
    <name evidence="2" type="ORF">KN1_23750</name>
</gene>
<organism evidence="2 3">
    <name type="scientific">Stygiolobus caldivivus</name>
    <dbReference type="NCBI Taxonomy" id="2824673"/>
    <lineage>
        <taxon>Archaea</taxon>
        <taxon>Thermoproteota</taxon>
        <taxon>Thermoprotei</taxon>
        <taxon>Sulfolobales</taxon>
        <taxon>Sulfolobaceae</taxon>
        <taxon>Stygiolobus</taxon>
    </lineage>
</organism>
<evidence type="ECO:0000313" key="3">
    <source>
        <dbReference type="Proteomes" id="UP000825123"/>
    </source>
</evidence>
<evidence type="ECO:0000256" key="1">
    <source>
        <dbReference type="SAM" id="Phobius"/>
    </source>
</evidence>
<protein>
    <recommendedName>
        <fullName evidence="4">Zinc-ribbon domain-containing protein</fullName>
    </recommendedName>
</protein>
<keyword evidence="1" id="KW-0812">Transmembrane</keyword>
<keyword evidence="3" id="KW-1185">Reference proteome</keyword>
<evidence type="ECO:0000313" key="2">
    <source>
        <dbReference type="EMBL" id="BCU71078.1"/>
    </source>
</evidence>